<feature type="transmembrane region" description="Helical" evidence="6">
    <location>
        <begin position="49"/>
        <end position="72"/>
    </location>
</feature>
<keyword evidence="5 6" id="KW-0472">Membrane</keyword>
<feature type="transmembrane region" description="Helical" evidence="6">
    <location>
        <begin position="79"/>
        <end position="97"/>
    </location>
</feature>
<name>A0A0G2Z5L9_9BACT</name>
<organism evidence="7 8">
    <name type="scientific">Kosmotoga pacifica</name>
    <dbReference type="NCBI Taxonomy" id="1330330"/>
    <lineage>
        <taxon>Bacteria</taxon>
        <taxon>Thermotogati</taxon>
        <taxon>Thermotogota</taxon>
        <taxon>Thermotogae</taxon>
        <taxon>Kosmotogales</taxon>
        <taxon>Kosmotogaceae</taxon>
        <taxon>Kosmotoga</taxon>
    </lineage>
</organism>
<keyword evidence="3 6" id="KW-0812">Transmembrane</keyword>
<evidence type="ECO:0000256" key="1">
    <source>
        <dbReference type="ARBA" id="ARBA00004651"/>
    </source>
</evidence>
<evidence type="ECO:0000256" key="4">
    <source>
        <dbReference type="ARBA" id="ARBA00022989"/>
    </source>
</evidence>
<evidence type="ECO:0000256" key="5">
    <source>
        <dbReference type="ARBA" id="ARBA00023136"/>
    </source>
</evidence>
<gene>
    <name evidence="7" type="ORF">IX53_02410</name>
</gene>
<dbReference type="PANTHER" id="PTHR47089:SF1">
    <property type="entry name" value="GUANOSINE ABC TRANSPORTER PERMEASE PROTEIN NUPP"/>
    <property type="match status" value="1"/>
</dbReference>
<dbReference type="GO" id="GO:0022857">
    <property type="term" value="F:transmembrane transporter activity"/>
    <property type="evidence" value="ECO:0007669"/>
    <property type="project" value="InterPro"/>
</dbReference>
<evidence type="ECO:0000313" key="7">
    <source>
        <dbReference type="EMBL" id="AKI96862.1"/>
    </source>
</evidence>
<dbReference type="AlphaFoldDB" id="A0A0G2Z5L9"/>
<dbReference type="CDD" id="cd06580">
    <property type="entry name" value="TM_PBP1_transp_TpRbsC_like"/>
    <property type="match status" value="1"/>
</dbReference>
<dbReference type="InterPro" id="IPR001851">
    <property type="entry name" value="ABC_transp_permease"/>
</dbReference>
<feature type="transmembrane region" description="Helical" evidence="6">
    <location>
        <begin position="7"/>
        <end position="29"/>
    </location>
</feature>
<feature type="transmembrane region" description="Helical" evidence="6">
    <location>
        <begin position="226"/>
        <end position="250"/>
    </location>
</feature>
<dbReference type="GO" id="GO:0005886">
    <property type="term" value="C:plasma membrane"/>
    <property type="evidence" value="ECO:0007669"/>
    <property type="project" value="UniProtKB-SubCell"/>
</dbReference>
<dbReference type="PANTHER" id="PTHR47089">
    <property type="entry name" value="ABC TRANSPORTER, PERMEASE PROTEIN"/>
    <property type="match status" value="1"/>
</dbReference>
<feature type="transmembrane region" description="Helical" evidence="6">
    <location>
        <begin position="138"/>
        <end position="156"/>
    </location>
</feature>
<feature type="transmembrane region" description="Helical" evidence="6">
    <location>
        <begin position="103"/>
        <end position="126"/>
    </location>
</feature>
<evidence type="ECO:0000256" key="3">
    <source>
        <dbReference type="ARBA" id="ARBA00022692"/>
    </source>
</evidence>
<dbReference type="OrthoDB" id="45037at2"/>
<dbReference type="EMBL" id="CP011232">
    <property type="protein sequence ID" value="AKI96862.1"/>
    <property type="molecule type" value="Genomic_DNA"/>
</dbReference>
<sequence length="345" mass="36850">MKPTREGLLSTLFALGISLLAGIIIILVTSNSPYEAITAFFISPLRSSYFLLNIITGAIPLVFTGLAVAVAFGSGNYNLGLEGQVYISAIVGNYVAIKLASLHTLLVLSLVFIFSFLTGGLVAGFSGLMKKVNGTNELISSLLLGNAFVILSDYLVEGPFNDFQSGLAASPRIPENLLFTKIAPPSDLHTGIFFSLITITLVWLLLKHTNVGYYMKLTGSSPKFAFYSGIGIGKLSVFAMFISGGLAGLAGLIDLLGVHGRVVRGFSTGYGWNGIAVALIARNNPLLVLPAALLFSYLNVGAQVASFEADITPEISRIIQALIFFLITMKELRGFLPGRRGKEWV</sequence>
<keyword evidence="4 6" id="KW-1133">Transmembrane helix</keyword>
<dbReference type="PATRIC" id="fig|1330330.3.peg.491"/>
<dbReference type="STRING" id="1330330.IX53_02410"/>
<dbReference type="Proteomes" id="UP000035159">
    <property type="component" value="Chromosome"/>
</dbReference>
<dbReference type="KEGG" id="kpf:IX53_02410"/>
<protein>
    <submittedName>
        <fullName evidence="7">ABC transporter permease</fullName>
    </submittedName>
</protein>
<evidence type="ECO:0000313" key="8">
    <source>
        <dbReference type="Proteomes" id="UP000035159"/>
    </source>
</evidence>
<accession>A0A0G2Z5L9</accession>
<dbReference type="Pfam" id="PF02653">
    <property type="entry name" value="BPD_transp_2"/>
    <property type="match status" value="1"/>
</dbReference>
<keyword evidence="8" id="KW-1185">Reference proteome</keyword>
<comment type="subcellular location">
    <subcellularLocation>
        <location evidence="1">Cell membrane</location>
        <topology evidence="1">Multi-pass membrane protein</topology>
    </subcellularLocation>
</comment>
<evidence type="ECO:0000256" key="2">
    <source>
        <dbReference type="ARBA" id="ARBA00022475"/>
    </source>
</evidence>
<feature type="transmembrane region" description="Helical" evidence="6">
    <location>
        <begin position="188"/>
        <end position="206"/>
    </location>
</feature>
<evidence type="ECO:0000256" key="6">
    <source>
        <dbReference type="SAM" id="Phobius"/>
    </source>
</evidence>
<keyword evidence="2" id="KW-1003">Cell membrane</keyword>
<proteinExistence type="predicted"/>
<reference evidence="7 8" key="1">
    <citation type="submission" date="2015-04" db="EMBL/GenBank/DDBJ databases">
        <title>Complete Genome Sequence of Kosmotoga pacifica SLHLJ1.</title>
        <authorList>
            <person name="Jiang L.J."/>
            <person name="Shao Z.Z."/>
            <person name="Jebbar M."/>
        </authorList>
    </citation>
    <scope>NUCLEOTIDE SEQUENCE [LARGE SCALE GENOMIC DNA]</scope>
    <source>
        <strain evidence="7 8">SLHLJ1</strain>
    </source>
</reference>